<dbReference type="AlphaFoldDB" id="A0AB34X0P2"/>
<sequence length="39" mass="4298">MLSRDSFPRDLATAMPSSHHLFPANLGKHFRAGGELTCK</sequence>
<evidence type="ECO:0000313" key="1">
    <source>
        <dbReference type="EMBL" id="KXB80441.1"/>
    </source>
</evidence>
<name>A0AB34X0P2_9ACTO</name>
<reference evidence="1 2" key="1">
    <citation type="submission" date="2016-01" db="EMBL/GenBank/DDBJ databases">
        <authorList>
            <person name="Mitreva M."/>
            <person name="Pepin K.H."/>
            <person name="Mihindukulasuriya K.A."/>
            <person name="Fulton R."/>
            <person name="Fronick C."/>
            <person name="O'Laughlin M."/>
            <person name="Miner T."/>
            <person name="Herter B."/>
            <person name="Rosa B.A."/>
            <person name="Cordes M."/>
            <person name="Tomlinson C."/>
            <person name="Wollam A."/>
            <person name="Palsikar V.B."/>
            <person name="Mardis E.R."/>
            <person name="Wilson R.K."/>
        </authorList>
    </citation>
    <scope>NUCLEOTIDE SEQUENCE [LARGE SCALE GENOMIC DNA]</scope>
    <source>
        <strain evidence="1 2">DNF00696</strain>
    </source>
</reference>
<proteinExistence type="predicted"/>
<gene>
    <name evidence="1" type="ORF">HMPREF1862_01123</name>
</gene>
<comment type="caution">
    <text evidence="1">The sequence shown here is derived from an EMBL/GenBank/DDBJ whole genome shotgun (WGS) entry which is preliminary data.</text>
</comment>
<dbReference type="Proteomes" id="UP000070572">
    <property type="component" value="Unassembled WGS sequence"/>
</dbReference>
<dbReference type="EMBL" id="LSDN01000015">
    <property type="protein sequence ID" value="KXB80441.1"/>
    <property type="molecule type" value="Genomic_DNA"/>
</dbReference>
<organism evidence="1 2">
    <name type="scientific">Varibaculum cambriense</name>
    <dbReference type="NCBI Taxonomy" id="184870"/>
    <lineage>
        <taxon>Bacteria</taxon>
        <taxon>Bacillati</taxon>
        <taxon>Actinomycetota</taxon>
        <taxon>Actinomycetes</taxon>
        <taxon>Actinomycetales</taxon>
        <taxon>Actinomycetaceae</taxon>
        <taxon>Varibaculum</taxon>
    </lineage>
</organism>
<accession>A0AB34X0P2</accession>
<evidence type="ECO:0000313" key="2">
    <source>
        <dbReference type="Proteomes" id="UP000070572"/>
    </source>
</evidence>
<protein>
    <submittedName>
        <fullName evidence="1">Uncharacterized protein</fullName>
    </submittedName>
</protein>